<protein>
    <submittedName>
        <fullName evidence="2">SEC10/PgrA surface exclusion domain-containing protein</fullName>
    </submittedName>
</protein>
<dbReference type="AlphaFoldDB" id="A0A9D9H9X4"/>
<accession>A0A9D9H9X4</accession>
<dbReference type="NCBIfam" id="TIGR04320">
    <property type="entry name" value="Surf_Exclu_PgrA"/>
    <property type="match status" value="1"/>
</dbReference>
<organism evidence="2 3">
    <name type="scientific">Candidatus Gallilactobacillus intestinavium</name>
    <dbReference type="NCBI Taxonomy" id="2840838"/>
    <lineage>
        <taxon>Bacteria</taxon>
        <taxon>Bacillati</taxon>
        <taxon>Bacillota</taxon>
        <taxon>Bacilli</taxon>
        <taxon>Lactobacillales</taxon>
        <taxon>Lactobacillaceae</taxon>
        <taxon>Lactobacillaceae incertae sedis</taxon>
        <taxon>Candidatus Gallilactobacillus</taxon>
    </lineage>
</organism>
<evidence type="ECO:0000313" key="3">
    <source>
        <dbReference type="Proteomes" id="UP000823614"/>
    </source>
</evidence>
<dbReference type="SUPFAM" id="SSF57997">
    <property type="entry name" value="Tropomyosin"/>
    <property type="match status" value="1"/>
</dbReference>
<comment type="caution">
    <text evidence="2">The sequence shown here is derived from an EMBL/GenBank/DDBJ whole genome shotgun (WGS) entry which is preliminary data.</text>
</comment>
<name>A0A9D9H9X4_9LACO</name>
<dbReference type="PANTHER" id="PTHR45615:SF80">
    <property type="entry name" value="GRIP DOMAIN-CONTAINING PROTEIN"/>
    <property type="match status" value="1"/>
</dbReference>
<dbReference type="EMBL" id="JADIMP010000110">
    <property type="protein sequence ID" value="MBO8442128.1"/>
    <property type="molecule type" value="Genomic_DNA"/>
</dbReference>
<dbReference type="PANTHER" id="PTHR45615">
    <property type="entry name" value="MYOSIN HEAVY CHAIN, NON-MUSCLE"/>
    <property type="match status" value="1"/>
</dbReference>
<gene>
    <name evidence="2" type="ORF">IAA89_06865</name>
</gene>
<dbReference type="Gene3D" id="1.20.120.330">
    <property type="entry name" value="Nucleotidyltransferases domain 2"/>
    <property type="match status" value="1"/>
</dbReference>
<proteinExistence type="predicted"/>
<evidence type="ECO:0000313" key="2">
    <source>
        <dbReference type="EMBL" id="MBO8442128.1"/>
    </source>
</evidence>
<dbReference type="InterPro" id="IPR027607">
    <property type="entry name" value="Surf_Exclu_SEC10/PgrA"/>
</dbReference>
<feature type="region of interest" description="Disordered" evidence="1">
    <location>
        <begin position="266"/>
        <end position="315"/>
    </location>
</feature>
<reference evidence="2" key="2">
    <citation type="journal article" date="2021" name="PeerJ">
        <title>Extensive microbial diversity within the chicken gut microbiome revealed by metagenomics and culture.</title>
        <authorList>
            <person name="Gilroy R."/>
            <person name="Ravi A."/>
            <person name="Getino M."/>
            <person name="Pursley I."/>
            <person name="Horton D.L."/>
            <person name="Alikhan N.F."/>
            <person name="Baker D."/>
            <person name="Gharbi K."/>
            <person name="Hall N."/>
            <person name="Watson M."/>
            <person name="Adriaenssens E.M."/>
            <person name="Foster-Nyarko E."/>
            <person name="Jarju S."/>
            <person name="Secka A."/>
            <person name="Antonio M."/>
            <person name="Oren A."/>
            <person name="Chaudhuri R.R."/>
            <person name="La Ragione R."/>
            <person name="Hildebrand F."/>
            <person name="Pallen M.J."/>
        </authorList>
    </citation>
    <scope>NUCLEOTIDE SEQUENCE</scope>
    <source>
        <strain evidence="2">C6-149</strain>
    </source>
</reference>
<reference evidence="2" key="1">
    <citation type="submission" date="2020-10" db="EMBL/GenBank/DDBJ databases">
        <authorList>
            <person name="Gilroy R."/>
        </authorList>
    </citation>
    <scope>NUCLEOTIDE SEQUENCE</scope>
    <source>
        <strain evidence="2">C6-149</strain>
    </source>
</reference>
<feature type="compositionally biased region" description="Low complexity" evidence="1">
    <location>
        <begin position="266"/>
        <end position="306"/>
    </location>
</feature>
<dbReference type="Proteomes" id="UP000823614">
    <property type="component" value="Unassembled WGS sequence"/>
</dbReference>
<feature type="non-terminal residue" evidence="2">
    <location>
        <position position="1"/>
    </location>
</feature>
<sequence length="587" mass="63476">QSALQSAQSQLQNDQSALNNVNDQLSNQNSIQLPSGYNDDMFNNDDISSIMQQGQQLNGYDSSTTSANTYKHNQADENESIDVTNLTDAQRAEITEWVAGLLNPIREQLGNPDVQISNGSMQYSKDVVDRYNSDGWNMTTQGHDQNALTQVGQQDGVQDESEAAGLIYYPNNPITPAPTNMDQLKQDVYNTIISMLFDDAGSDYGHTQALIGYDAKTANTRGFDDTTEEYLGVDTDDNGWVHFNFARQGSYDKTGDYPIPSTTALEQQQTQLQGQVSSDQSAVSSAETQANQTQSALNSAQSQLSNDQAQLQSDQNALNDANSRLTNAQNALTSASTALQNDQQALKNAQAALAAVNASMQQKLAAYDQAKQALADAKSDLSNKEGVLSNAQTQLTNDKNQLTTDQGALSNAQNQLNNDNSYLNKLQNADSNLADAQQAVETAAANLRTAYNNLLAAEQAYDQALQNLKNAQNDQAKADQALADAQRKLSDALNAKAAAQNALAQAQQRLWNLTHHVVLHGNAERALAPVTAHADVHHEKATHQTRMSKHNLPSTGTDANASSVLAELGLTLNGMLATLGLSYRKRH</sequence>
<evidence type="ECO:0000256" key="1">
    <source>
        <dbReference type="SAM" id="MobiDB-lite"/>
    </source>
</evidence>